<organism evidence="6 7">
    <name type="scientific">Pseudoalteromonas distincta</name>
    <dbReference type="NCBI Taxonomy" id="77608"/>
    <lineage>
        <taxon>Bacteria</taxon>
        <taxon>Pseudomonadati</taxon>
        <taxon>Pseudomonadota</taxon>
        <taxon>Gammaproteobacteria</taxon>
        <taxon>Alteromonadales</taxon>
        <taxon>Pseudoalteromonadaceae</taxon>
        <taxon>Pseudoalteromonas</taxon>
    </lineage>
</organism>
<feature type="transmembrane region" description="Helical" evidence="4">
    <location>
        <begin position="20"/>
        <end position="40"/>
    </location>
</feature>
<accession>A0A4P9J2V6</accession>
<dbReference type="AlphaFoldDB" id="A0A4P9J2V6"/>
<dbReference type="SUPFAM" id="SSF55073">
    <property type="entry name" value="Nucleotide cyclase"/>
    <property type="match status" value="1"/>
</dbReference>
<dbReference type="PROSITE" id="PS50887">
    <property type="entry name" value="GGDEF"/>
    <property type="match status" value="1"/>
</dbReference>
<reference evidence="6 7" key="1">
    <citation type="submission" date="2019-05" db="EMBL/GenBank/DDBJ databases">
        <title>Complete genome sequence of Pseudoalteromonas sp. 16-SW-7(T) isolated from the Okhotsk Sea, Russia.</title>
        <authorList>
            <person name="Nguyen T.H."/>
            <person name="Nedashkovskaya O.I."/>
            <person name="Kim S.-G."/>
        </authorList>
    </citation>
    <scope>NUCLEOTIDE SEQUENCE [LARGE SCALE GENOMIC DNA]</scope>
    <source>
        <strain evidence="6 7">16-SW-7</strain>
    </source>
</reference>
<keyword evidence="4" id="KW-0472">Membrane</keyword>
<dbReference type="GeneID" id="88776396"/>
<dbReference type="FunFam" id="3.30.70.270:FF:000001">
    <property type="entry name" value="Diguanylate cyclase domain protein"/>
    <property type="match status" value="1"/>
</dbReference>
<dbReference type="Gene3D" id="3.30.70.270">
    <property type="match status" value="1"/>
</dbReference>
<comment type="catalytic activity">
    <reaction evidence="3">
        <text>2 GTP = 3',3'-c-di-GMP + 2 diphosphate</text>
        <dbReference type="Rhea" id="RHEA:24898"/>
        <dbReference type="ChEBI" id="CHEBI:33019"/>
        <dbReference type="ChEBI" id="CHEBI:37565"/>
        <dbReference type="ChEBI" id="CHEBI:58805"/>
        <dbReference type="EC" id="2.7.7.65"/>
    </reaction>
</comment>
<evidence type="ECO:0000313" key="6">
    <source>
        <dbReference type="EMBL" id="QCU75153.1"/>
    </source>
</evidence>
<dbReference type="PANTHER" id="PTHR45138">
    <property type="entry name" value="REGULATORY COMPONENTS OF SENSORY TRANSDUCTION SYSTEM"/>
    <property type="match status" value="1"/>
</dbReference>
<gene>
    <name evidence="6" type="ORF">FFU37_12085</name>
</gene>
<dbReference type="Proteomes" id="UP000310065">
    <property type="component" value="Chromosome L1"/>
</dbReference>
<dbReference type="InterPro" id="IPR029787">
    <property type="entry name" value="Nucleotide_cyclase"/>
</dbReference>
<keyword evidence="4" id="KW-1133">Transmembrane helix</keyword>
<dbReference type="EMBL" id="CP040558">
    <property type="protein sequence ID" value="QCU75153.1"/>
    <property type="molecule type" value="Genomic_DNA"/>
</dbReference>
<name>A0A4P9J2V6_9GAMM</name>
<dbReference type="InterPro" id="IPR050469">
    <property type="entry name" value="Diguanylate_Cyclase"/>
</dbReference>
<keyword evidence="4" id="KW-0812">Transmembrane</keyword>
<evidence type="ECO:0000256" key="3">
    <source>
        <dbReference type="ARBA" id="ARBA00034247"/>
    </source>
</evidence>
<feature type="domain" description="GGDEF" evidence="5">
    <location>
        <begin position="173"/>
        <end position="301"/>
    </location>
</feature>
<dbReference type="GO" id="GO:1902201">
    <property type="term" value="P:negative regulation of bacterial-type flagellum-dependent cell motility"/>
    <property type="evidence" value="ECO:0007669"/>
    <property type="project" value="TreeGrafter"/>
</dbReference>
<protein>
    <recommendedName>
        <fullName evidence="2">diguanylate cyclase</fullName>
        <ecNumber evidence="2">2.7.7.65</ecNumber>
    </recommendedName>
</protein>
<evidence type="ECO:0000259" key="5">
    <source>
        <dbReference type="PROSITE" id="PS50887"/>
    </source>
</evidence>
<evidence type="ECO:0000256" key="4">
    <source>
        <dbReference type="SAM" id="Phobius"/>
    </source>
</evidence>
<dbReference type="KEGG" id="pdv:FFU37_12085"/>
<dbReference type="CDD" id="cd01949">
    <property type="entry name" value="GGDEF"/>
    <property type="match status" value="1"/>
</dbReference>
<dbReference type="NCBIfam" id="TIGR00254">
    <property type="entry name" value="GGDEF"/>
    <property type="match status" value="1"/>
</dbReference>
<dbReference type="InterPro" id="IPR043128">
    <property type="entry name" value="Rev_trsase/Diguanyl_cyclase"/>
</dbReference>
<dbReference type="InterPro" id="IPR000160">
    <property type="entry name" value="GGDEF_dom"/>
</dbReference>
<dbReference type="GO" id="GO:0052621">
    <property type="term" value="F:diguanylate cyclase activity"/>
    <property type="evidence" value="ECO:0007669"/>
    <property type="project" value="UniProtKB-EC"/>
</dbReference>
<dbReference type="PANTHER" id="PTHR45138:SF9">
    <property type="entry name" value="DIGUANYLATE CYCLASE DGCM-RELATED"/>
    <property type="match status" value="1"/>
</dbReference>
<dbReference type="GO" id="GO:0043709">
    <property type="term" value="P:cell adhesion involved in single-species biofilm formation"/>
    <property type="evidence" value="ECO:0007669"/>
    <property type="project" value="TreeGrafter"/>
</dbReference>
<dbReference type="Pfam" id="PF00990">
    <property type="entry name" value="GGDEF"/>
    <property type="match status" value="1"/>
</dbReference>
<proteinExistence type="predicted"/>
<evidence type="ECO:0000256" key="1">
    <source>
        <dbReference type="ARBA" id="ARBA00001946"/>
    </source>
</evidence>
<dbReference type="SMART" id="SM00267">
    <property type="entry name" value="GGDEF"/>
    <property type="match status" value="1"/>
</dbReference>
<evidence type="ECO:0000256" key="2">
    <source>
        <dbReference type="ARBA" id="ARBA00012528"/>
    </source>
</evidence>
<comment type="cofactor">
    <cofactor evidence="1">
        <name>Mg(2+)</name>
        <dbReference type="ChEBI" id="CHEBI:18420"/>
    </cofactor>
</comment>
<dbReference type="RefSeq" id="WP_138489579.1">
    <property type="nucleotide sequence ID" value="NZ_CP040558.1"/>
</dbReference>
<feature type="transmembrane region" description="Helical" evidence="4">
    <location>
        <begin position="52"/>
        <end position="70"/>
    </location>
</feature>
<dbReference type="EC" id="2.7.7.65" evidence="2"/>
<sequence>MIETVKLTVKLSNFYKMPLINKVLSLALLIYIAIFSAYSLTNFLPLQVQNNVYGFTTDFINLIVIIFLFWMVQCSELSKKAYIFSSFGLLLWSIGTTADVLDELVVQPYWISIYFEDLCRTSGMLLTSYGLFKTMRFVQSINNRLARELIIDDLTKVHNRRYFYQHVKDAQHSPYVILIIDIDHFKAINDEFGHDVGDVMLKELATKYDNAFTHQNKFARLGGEEFGGYLPTNNMTQACDFSQQLIDLAHTINIQNSRHLTVSIGVAMQTPNEPLDKVMKRADQALYLAKKSGRDRFEIAP</sequence>
<evidence type="ECO:0000313" key="7">
    <source>
        <dbReference type="Proteomes" id="UP000310065"/>
    </source>
</evidence>
<dbReference type="GO" id="GO:0005886">
    <property type="term" value="C:plasma membrane"/>
    <property type="evidence" value="ECO:0007669"/>
    <property type="project" value="TreeGrafter"/>
</dbReference>